<dbReference type="AlphaFoldDB" id="A0A1C4F9H5"/>
<keyword evidence="2" id="KW-1185">Reference proteome</keyword>
<protein>
    <submittedName>
        <fullName evidence="1">Uncharacterized protein</fullName>
    </submittedName>
</protein>
<evidence type="ECO:0000313" key="2">
    <source>
        <dbReference type="Proteomes" id="UP000198515"/>
    </source>
</evidence>
<organism evidence="1 2">
    <name type="scientific">Kosakonia oryziphila</name>
    <dbReference type="NCBI Taxonomy" id="1005667"/>
    <lineage>
        <taxon>Bacteria</taxon>
        <taxon>Pseudomonadati</taxon>
        <taxon>Pseudomonadota</taxon>
        <taxon>Gammaproteobacteria</taxon>
        <taxon>Enterobacterales</taxon>
        <taxon>Enterobacteriaceae</taxon>
        <taxon>Kosakonia</taxon>
    </lineage>
</organism>
<proteinExistence type="predicted"/>
<dbReference type="Proteomes" id="UP000198515">
    <property type="component" value="Unassembled WGS sequence"/>
</dbReference>
<dbReference type="EMBL" id="FMBC01000033">
    <property type="protein sequence ID" value="SCC52648.1"/>
    <property type="molecule type" value="Genomic_DNA"/>
</dbReference>
<name>A0A1C4F9H5_9ENTR</name>
<accession>A0A1C4F9H5</accession>
<reference evidence="2" key="1">
    <citation type="submission" date="2016-08" db="EMBL/GenBank/DDBJ databases">
        <authorList>
            <person name="Varghese N."/>
            <person name="Submissions Spin"/>
        </authorList>
    </citation>
    <scope>NUCLEOTIDE SEQUENCE [LARGE SCALE GENOMIC DNA]</scope>
    <source>
        <strain evidence="2">REICA_142</strain>
    </source>
</reference>
<sequence length="56" mass="6609">MLKLYGIFTMPGRIFRPILAKIIRGVCLTRFKRSDYKRSLIGFHLVQNVRIVKKCL</sequence>
<gene>
    <name evidence="1" type="ORF">GA0061070_103347</name>
</gene>
<evidence type="ECO:0000313" key="1">
    <source>
        <dbReference type="EMBL" id="SCC52648.1"/>
    </source>
</evidence>